<dbReference type="PANTHER" id="PTHR35562">
    <property type="entry name" value="DNA ENDONUCLEASE SMRA-RELATED"/>
    <property type="match status" value="1"/>
</dbReference>
<feature type="compositionally biased region" description="Basic and acidic residues" evidence="1">
    <location>
        <begin position="8"/>
        <end position="17"/>
    </location>
</feature>
<protein>
    <submittedName>
        <fullName evidence="3">Putative DNA endonuclease SmrA</fullName>
        <ecNumber evidence="3">3.1.-.-</ecNumber>
    </submittedName>
</protein>
<evidence type="ECO:0000313" key="3">
    <source>
        <dbReference type="EMBL" id="SLN51444.1"/>
    </source>
</evidence>
<feature type="compositionally biased region" description="Low complexity" evidence="1">
    <location>
        <begin position="70"/>
        <end position="83"/>
    </location>
</feature>
<evidence type="ECO:0000313" key="4">
    <source>
        <dbReference type="Proteomes" id="UP000193870"/>
    </source>
</evidence>
<keyword evidence="4" id="KW-1185">Reference proteome</keyword>
<sequence length="197" mass="22037">MARRRRDLRPDERELWQRVEQTAHPLHPGRKPPPAPRAESKPKPAPEPPPVDLSGFSLGGKAPAKSAGHRLQPSLSQRLSSQPVRMDAKAHRRMKRGKMEVEGRIDLHGLTLSAAHPRLMSFVFSAHASGKRLVLVITGKGRDRDDGGPIPERRGILRHQVPHWLNDGALRPIILQVTTAHQRHGGSGAFYVYLRRK</sequence>
<feature type="domain" description="Smr" evidence="2">
    <location>
        <begin position="105"/>
        <end position="195"/>
    </location>
</feature>
<evidence type="ECO:0000259" key="2">
    <source>
        <dbReference type="PROSITE" id="PS50828"/>
    </source>
</evidence>
<dbReference type="GO" id="GO:0016787">
    <property type="term" value="F:hydrolase activity"/>
    <property type="evidence" value="ECO:0007669"/>
    <property type="project" value="UniProtKB-KW"/>
</dbReference>
<organism evidence="3 4">
    <name type="scientific">Palleronia marisminoris</name>
    <dbReference type="NCBI Taxonomy" id="315423"/>
    <lineage>
        <taxon>Bacteria</taxon>
        <taxon>Pseudomonadati</taxon>
        <taxon>Pseudomonadota</taxon>
        <taxon>Alphaproteobacteria</taxon>
        <taxon>Rhodobacterales</taxon>
        <taxon>Roseobacteraceae</taxon>
        <taxon>Palleronia</taxon>
    </lineage>
</organism>
<keyword evidence="3" id="KW-0378">Hydrolase</keyword>
<accession>A0A1Y5SYT9</accession>
<reference evidence="3 4" key="1">
    <citation type="submission" date="2017-03" db="EMBL/GenBank/DDBJ databases">
        <authorList>
            <person name="Afonso C.L."/>
            <person name="Miller P.J."/>
            <person name="Scott M.A."/>
            <person name="Spackman E."/>
            <person name="Goraichik I."/>
            <person name="Dimitrov K.M."/>
            <person name="Suarez D.L."/>
            <person name="Swayne D.E."/>
        </authorList>
    </citation>
    <scope>NUCLEOTIDE SEQUENCE [LARGE SCALE GENOMIC DNA]</scope>
    <source>
        <strain evidence="3 4">CECT 7066</strain>
    </source>
</reference>
<dbReference type="Proteomes" id="UP000193870">
    <property type="component" value="Unassembled WGS sequence"/>
</dbReference>
<dbReference type="PANTHER" id="PTHR35562:SF2">
    <property type="entry name" value="DNA ENDONUCLEASE SMRA-RELATED"/>
    <property type="match status" value="1"/>
</dbReference>
<dbReference type="AlphaFoldDB" id="A0A1Y5SYT9"/>
<gene>
    <name evidence="3" type="primary">smrA</name>
    <name evidence="3" type="ORF">PAM7066_02345</name>
</gene>
<dbReference type="GO" id="GO:0004519">
    <property type="term" value="F:endonuclease activity"/>
    <property type="evidence" value="ECO:0007669"/>
    <property type="project" value="UniProtKB-KW"/>
</dbReference>
<dbReference type="SUPFAM" id="SSF160443">
    <property type="entry name" value="SMR domain-like"/>
    <property type="match status" value="1"/>
</dbReference>
<feature type="region of interest" description="Disordered" evidence="1">
    <location>
        <begin position="1"/>
        <end position="96"/>
    </location>
</feature>
<dbReference type="EMBL" id="FWFV01000006">
    <property type="protein sequence ID" value="SLN51444.1"/>
    <property type="molecule type" value="Genomic_DNA"/>
</dbReference>
<dbReference type="EC" id="3.1.-.-" evidence="3"/>
<dbReference type="InterPro" id="IPR002625">
    <property type="entry name" value="Smr_dom"/>
</dbReference>
<dbReference type="PROSITE" id="PS50828">
    <property type="entry name" value="SMR"/>
    <property type="match status" value="1"/>
</dbReference>
<dbReference type="Pfam" id="PF01713">
    <property type="entry name" value="Smr"/>
    <property type="match status" value="1"/>
</dbReference>
<dbReference type="RefSeq" id="WP_085854312.1">
    <property type="nucleotide sequence ID" value="NZ_FOPF01000006.1"/>
</dbReference>
<dbReference type="OrthoDB" id="7165597at2"/>
<name>A0A1Y5SYT9_9RHOB</name>
<proteinExistence type="predicted"/>
<dbReference type="Gene3D" id="3.30.1370.110">
    <property type="match status" value="1"/>
</dbReference>
<evidence type="ECO:0000256" key="1">
    <source>
        <dbReference type="SAM" id="MobiDB-lite"/>
    </source>
</evidence>
<dbReference type="InterPro" id="IPR036063">
    <property type="entry name" value="Smr_dom_sf"/>
</dbReference>
<dbReference type="STRING" id="315423.SAMN04488020_106112"/>
<keyword evidence="3" id="KW-0540">Nuclease</keyword>
<keyword evidence="3" id="KW-0255">Endonuclease</keyword>